<feature type="compositionally biased region" description="Basic residues" evidence="1">
    <location>
        <begin position="681"/>
        <end position="691"/>
    </location>
</feature>
<feature type="region of interest" description="Disordered" evidence="1">
    <location>
        <begin position="94"/>
        <end position="138"/>
    </location>
</feature>
<sequence>MEAAMTTSIRDASGNEQAGVVRSAQGSQLTLQVGNGNLKTGLVRVELAADLRDGRFALLIDREEWHRAQGSWQSSRLRAHGSKFPRSTKWNYQLLTHNPRPSPQIAASSSQPVPLAADRSEPSGLSEPRIQSDTDSQQELGQEIVADPALRSGQCGSSALGNCVPWTWAKNGDLVALSSDRIWADLFDTVDSWEKYSQNRASQMDLRPLLRIYYVQKEWTLVFSNSQRHFQFLGFPTSPNMGHAPHNQALLPKPTKWPLRPRGTLEPHDYTLRPNMLDPSTPYRPYIYRLKSDPPPYVSAMCSMNDGIKTPLPYYKELYRRFFADSFTIARDWEIIAEAWKVPGIPPLPTKPHGLEKQYSVQLIEDFIWENPELSLNLLVNYAYDNRGFAEYVMHICFDHLARTYKLELPSFGVDDRRVGAIYRFPLDPDVGSVVDDMIRRGVPVFGVQEYPSRVRRDIIPNRTPESPEASAAADAESAAAMKQWKVDRLQVEERVVHVEIPLIHVSRPDPWHIRPHEGYPGESSRDDEEHSLSYIASRMFGANDMCETHVAILRDLLGPGPWPSAQTYVVPGFRWVYEYGERIKVYDNEEDDPMFSAPKPAASSGVGDDDGMDIFGAIMGNPFDTEFNDTYDGHDEDDDYRREPSPLDPGQENAAKALISAAENGDDSARQRIELALRGAHGKKRGKSRNGKPAQSDFETALMRLWRSSTKEERQRENDARRRAKQARRAKDYAEADRSRNELEAVEKSKAEELRREAETHVREVEQREREASQSRQSAPTVSSAPPPPPPPPPTPAPHHPPAASGSAQHAPLPLPLALPRYLLDPLHLLLDFLIAPRGMLIPPRGHWEPPRVQEWRRDSLAPLWDNRSQRDRDRATEQAGSSRGLSESLRRPAGRRSSLSPLETYSVEDTTTSTTLSVPTTTLPVADSAKTTALPISMKTIPVARSSWAAITAKSRAFSSLFASPTQLGAGVSFDSLSGRTICLRMAHWPALDIEGIDRTEEPMDWVRRYSEHGVLAARRLRPNRRKGAQYHMYLLFKDMAKRDSCLQILAGSLVNNQVESFQYENDLVNCLGVTEVRYMQEAYVNAHSMAEVKELLAVGPIPYLIPLDAIDEMLDYKRFPALIDPRPGPQQSRPMTSVEFDTEWLSRRLYSARQGNPASVTIGMRRMEMQLIAHKTPVKGTPLSFNLNIWPTVGGTMNSDIRQIARWAIADLSSSSVSSNLESFARTKVRPAWRIILEPELDRPRYFKPAA</sequence>
<feature type="region of interest" description="Disordered" evidence="1">
    <location>
        <begin position="868"/>
        <end position="920"/>
    </location>
</feature>
<feature type="compositionally biased region" description="Basic and acidic residues" evidence="1">
    <location>
        <begin position="869"/>
        <end position="878"/>
    </location>
</feature>
<evidence type="ECO:0000313" key="2">
    <source>
        <dbReference type="EMBL" id="KAF9503865.1"/>
    </source>
</evidence>
<dbReference type="AlphaFoldDB" id="A0A9P6AEH8"/>
<comment type="caution">
    <text evidence="2">The sequence shown here is derived from an EMBL/GenBank/DDBJ whole genome shotgun (WGS) entry which is preliminary data.</text>
</comment>
<accession>A0A9P6AEH8</accession>
<feature type="compositionally biased region" description="Low complexity" evidence="1">
    <location>
        <begin position="103"/>
        <end position="112"/>
    </location>
</feature>
<reference evidence="2" key="1">
    <citation type="journal article" date="2020" name="Nat. Commun.">
        <title>Large-scale genome sequencing of mycorrhizal fungi provides insights into the early evolution of symbiotic traits.</title>
        <authorList>
            <person name="Miyauchi S."/>
            <person name="Kiss E."/>
            <person name="Kuo A."/>
            <person name="Drula E."/>
            <person name="Kohler A."/>
            <person name="Sanchez-Garcia M."/>
            <person name="Morin E."/>
            <person name="Andreopoulos B."/>
            <person name="Barry K.W."/>
            <person name="Bonito G."/>
            <person name="Buee M."/>
            <person name="Carver A."/>
            <person name="Chen C."/>
            <person name="Cichocki N."/>
            <person name="Clum A."/>
            <person name="Culley D."/>
            <person name="Crous P.W."/>
            <person name="Fauchery L."/>
            <person name="Girlanda M."/>
            <person name="Hayes R.D."/>
            <person name="Keri Z."/>
            <person name="LaButti K."/>
            <person name="Lipzen A."/>
            <person name="Lombard V."/>
            <person name="Magnuson J."/>
            <person name="Maillard F."/>
            <person name="Murat C."/>
            <person name="Nolan M."/>
            <person name="Ohm R.A."/>
            <person name="Pangilinan J."/>
            <person name="Pereira M.F."/>
            <person name="Perotto S."/>
            <person name="Peter M."/>
            <person name="Pfister S."/>
            <person name="Riley R."/>
            <person name="Sitrit Y."/>
            <person name="Stielow J.B."/>
            <person name="Szollosi G."/>
            <person name="Zifcakova L."/>
            <person name="Stursova M."/>
            <person name="Spatafora J.W."/>
            <person name="Tedersoo L."/>
            <person name="Vaario L.M."/>
            <person name="Yamada A."/>
            <person name="Yan M."/>
            <person name="Wang P."/>
            <person name="Xu J."/>
            <person name="Bruns T."/>
            <person name="Baldrian P."/>
            <person name="Vilgalys R."/>
            <person name="Dunand C."/>
            <person name="Henrissat B."/>
            <person name="Grigoriev I.V."/>
            <person name="Hibbett D."/>
            <person name="Nagy L.G."/>
            <person name="Martin F.M."/>
        </authorList>
    </citation>
    <scope>NUCLEOTIDE SEQUENCE</scope>
    <source>
        <strain evidence="2">UP504</strain>
    </source>
</reference>
<keyword evidence="3" id="KW-1185">Reference proteome</keyword>
<dbReference type="Proteomes" id="UP000886523">
    <property type="component" value="Unassembled WGS sequence"/>
</dbReference>
<feature type="region of interest" description="Disordered" evidence="1">
    <location>
        <begin position="626"/>
        <end position="652"/>
    </location>
</feature>
<evidence type="ECO:0000256" key="1">
    <source>
        <dbReference type="SAM" id="MobiDB-lite"/>
    </source>
</evidence>
<gene>
    <name evidence="2" type="ORF">BS47DRAFT_1369218</name>
</gene>
<dbReference type="EMBL" id="MU129291">
    <property type="protein sequence ID" value="KAF9503865.1"/>
    <property type="molecule type" value="Genomic_DNA"/>
</dbReference>
<feature type="compositionally biased region" description="Polar residues" evidence="1">
    <location>
        <begin position="129"/>
        <end position="138"/>
    </location>
</feature>
<feature type="compositionally biased region" description="Polar residues" evidence="1">
    <location>
        <begin position="899"/>
        <end position="911"/>
    </location>
</feature>
<proteinExistence type="predicted"/>
<protein>
    <submittedName>
        <fullName evidence="2">Uncharacterized protein</fullName>
    </submittedName>
</protein>
<feature type="compositionally biased region" description="Pro residues" evidence="1">
    <location>
        <begin position="786"/>
        <end position="802"/>
    </location>
</feature>
<organism evidence="2 3">
    <name type="scientific">Hydnum rufescens UP504</name>
    <dbReference type="NCBI Taxonomy" id="1448309"/>
    <lineage>
        <taxon>Eukaryota</taxon>
        <taxon>Fungi</taxon>
        <taxon>Dikarya</taxon>
        <taxon>Basidiomycota</taxon>
        <taxon>Agaricomycotina</taxon>
        <taxon>Agaricomycetes</taxon>
        <taxon>Cantharellales</taxon>
        <taxon>Hydnaceae</taxon>
        <taxon>Hydnum</taxon>
    </lineage>
</organism>
<feature type="compositionally biased region" description="Acidic residues" evidence="1">
    <location>
        <begin position="627"/>
        <end position="639"/>
    </location>
</feature>
<feature type="compositionally biased region" description="Basic and acidic residues" evidence="1">
    <location>
        <begin position="710"/>
        <end position="722"/>
    </location>
</feature>
<evidence type="ECO:0000313" key="3">
    <source>
        <dbReference type="Proteomes" id="UP000886523"/>
    </source>
</evidence>
<name>A0A9P6AEH8_9AGAM</name>
<feature type="compositionally biased region" description="Basic and acidic residues" evidence="1">
    <location>
        <begin position="730"/>
        <end position="774"/>
    </location>
</feature>
<feature type="region of interest" description="Disordered" evidence="1">
    <location>
        <begin position="679"/>
        <end position="811"/>
    </location>
</feature>